<dbReference type="AlphaFoldDB" id="F4Y086"/>
<sequence length="64" mass="7122">MAKGQRLTAECLRLIPVVKTRACFQSFPQDIRSPPAPLIKGGAILKVPFFKGDQRGYSEFEDTP</sequence>
<dbReference type="EMBL" id="GL890967">
    <property type="protein sequence ID" value="EGJ29676.1"/>
    <property type="molecule type" value="Genomic_DNA"/>
</dbReference>
<evidence type="ECO:0000313" key="2">
    <source>
        <dbReference type="Proteomes" id="UP000003959"/>
    </source>
</evidence>
<keyword evidence="2" id="KW-1185">Reference proteome</keyword>
<accession>F4Y086</accession>
<proteinExistence type="predicted"/>
<name>F4Y086_9CYAN</name>
<dbReference type="HOGENOM" id="CLU_2862909_0_0_3"/>
<reference evidence="2" key="1">
    <citation type="journal article" date="2011" name="Proc. Natl. Acad. Sci. U.S.A.">
        <title>Genomic insights into the physiology and ecology of the marine filamentous cyanobacterium Lyngbya majuscula.</title>
        <authorList>
            <person name="Jones A.C."/>
            <person name="Monroe E.A."/>
            <person name="Podell S."/>
            <person name="Hess W.R."/>
            <person name="Klages S."/>
            <person name="Esquenazi E."/>
            <person name="Niessen S."/>
            <person name="Hoover H."/>
            <person name="Rothmann M."/>
            <person name="Lasken R.S."/>
            <person name="Yates J.R.III."/>
            <person name="Reinhardt R."/>
            <person name="Kube M."/>
            <person name="Burkart M.D."/>
            <person name="Allen E.E."/>
            <person name="Dorrestein P.C."/>
            <person name="Gerwick W.H."/>
            <person name="Gerwick L."/>
        </authorList>
    </citation>
    <scope>NUCLEOTIDE SEQUENCE [LARGE SCALE GENOMIC DNA]</scope>
    <source>
        <strain evidence="2">3L</strain>
    </source>
</reference>
<gene>
    <name evidence="1" type="ORF">LYNGBM3L_60680</name>
</gene>
<organism evidence="1 2">
    <name type="scientific">Moorena producens 3L</name>
    <dbReference type="NCBI Taxonomy" id="489825"/>
    <lineage>
        <taxon>Bacteria</taxon>
        <taxon>Bacillati</taxon>
        <taxon>Cyanobacteriota</taxon>
        <taxon>Cyanophyceae</taxon>
        <taxon>Coleofasciculales</taxon>
        <taxon>Coleofasciculaceae</taxon>
        <taxon>Moorena</taxon>
    </lineage>
</organism>
<dbReference type="Proteomes" id="UP000003959">
    <property type="component" value="Unassembled WGS sequence"/>
</dbReference>
<protein>
    <submittedName>
        <fullName evidence="1">Uncharacterized protein</fullName>
    </submittedName>
</protein>
<evidence type="ECO:0000313" key="1">
    <source>
        <dbReference type="EMBL" id="EGJ29676.1"/>
    </source>
</evidence>